<protein>
    <submittedName>
        <fullName evidence="2">Capsid assembly protein</fullName>
    </submittedName>
</protein>
<evidence type="ECO:0000313" key="2">
    <source>
        <dbReference type="EMBL" id="DAE29621.1"/>
    </source>
</evidence>
<name>A0A8S5REX5_9VIRU</name>
<sequence length="250" mass="26680">MEPTENQEVTEVVTEESHASTEPDLSQVEVMSNGQEIDLTSSESEASDDKAAESEEKVATPNPDDVVQKEVNEAKATTEQVKQLVTDKGLNFEELQRTYDESGALTEAQYTELEAAGYPKAAVDACIAGLQATADKFVGTVKEYAGGTEGFNRMAAFVKSQGEAQVAAFNTIMTTADLPTIKEYLNGVKAQMVAKNGTANGSVLGSATSGATKGFSNVTEMTKAMADPRYGRDAKYTQSVEDRVANSNIF</sequence>
<organism evidence="2">
    <name type="scientific">virus sp. ctqq75</name>
    <dbReference type="NCBI Taxonomy" id="2827999"/>
    <lineage>
        <taxon>Viruses</taxon>
    </lineage>
</organism>
<accession>A0A8S5REX5</accession>
<dbReference type="Pfam" id="PF05396">
    <property type="entry name" value="Phage_T7_Capsid"/>
    <property type="match status" value="1"/>
</dbReference>
<reference evidence="2" key="1">
    <citation type="journal article" date="2021" name="Proc. Natl. Acad. Sci. U.S.A.">
        <title>A Catalog of Tens of Thousands of Viruses from Human Metagenomes Reveals Hidden Associations with Chronic Diseases.</title>
        <authorList>
            <person name="Tisza M.J."/>
            <person name="Buck C.B."/>
        </authorList>
    </citation>
    <scope>NUCLEOTIDE SEQUENCE</scope>
    <source>
        <strain evidence="2">Ctqq75</strain>
    </source>
</reference>
<feature type="compositionally biased region" description="Basic and acidic residues" evidence="1">
    <location>
        <begin position="47"/>
        <end position="58"/>
    </location>
</feature>
<feature type="region of interest" description="Disordered" evidence="1">
    <location>
        <begin position="1"/>
        <end position="64"/>
    </location>
</feature>
<evidence type="ECO:0000256" key="1">
    <source>
        <dbReference type="SAM" id="MobiDB-lite"/>
    </source>
</evidence>
<feature type="compositionally biased region" description="Polar residues" evidence="1">
    <location>
        <begin position="29"/>
        <end position="40"/>
    </location>
</feature>
<dbReference type="GO" id="GO:0019069">
    <property type="term" value="P:viral capsid assembly"/>
    <property type="evidence" value="ECO:0007669"/>
    <property type="project" value="InterPro"/>
</dbReference>
<dbReference type="EMBL" id="BK059096">
    <property type="protein sequence ID" value="DAE29621.1"/>
    <property type="molecule type" value="Genomic_DNA"/>
</dbReference>
<feature type="compositionally biased region" description="Low complexity" evidence="1">
    <location>
        <begin position="1"/>
        <end position="12"/>
    </location>
</feature>
<dbReference type="InterPro" id="IPR008768">
    <property type="entry name" value="Gp9-like"/>
</dbReference>
<proteinExistence type="predicted"/>